<sequence length="109" mass="12250">MDFDFNAMIERGMAVRQAFLDNIKQYCVKNSTPLPNGYFSVKLHEVTRYLGKGLYLQESNNISMRTADICFTPEGIHSESQKIGSIQFTIINKSRMTNGKDGDSLGSFA</sequence>
<accession>A0A166XEA9</accession>
<dbReference type="AlphaFoldDB" id="A0A166XEA9"/>
<protein>
    <submittedName>
        <fullName evidence="1">Uncharacterized protein</fullName>
    </submittedName>
</protein>
<gene>
    <name evidence="1" type="ORF">FIBSPDRAFT_1035679</name>
</gene>
<dbReference type="OrthoDB" id="2867539at2759"/>
<reference evidence="1 2" key="1">
    <citation type="journal article" date="2016" name="Mol. Biol. Evol.">
        <title>Comparative Genomics of Early-Diverging Mushroom-Forming Fungi Provides Insights into the Origins of Lignocellulose Decay Capabilities.</title>
        <authorList>
            <person name="Nagy L.G."/>
            <person name="Riley R."/>
            <person name="Tritt A."/>
            <person name="Adam C."/>
            <person name="Daum C."/>
            <person name="Floudas D."/>
            <person name="Sun H."/>
            <person name="Yadav J.S."/>
            <person name="Pangilinan J."/>
            <person name="Larsson K.H."/>
            <person name="Matsuura K."/>
            <person name="Barry K."/>
            <person name="Labutti K."/>
            <person name="Kuo R."/>
            <person name="Ohm R.A."/>
            <person name="Bhattacharya S.S."/>
            <person name="Shirouzu T."/>
            <person name="Yoshinaga Y."/>
            <person name="Martin F.M."/>
            <person name="Grigoriev I.V."/>
            <person name="Hibbett D.S."/>
        </authorList>
    </citation>
    <scope>NUCLEOTIDE SEQUENCE [LARGE SCALE GENOMIC DNA]</scope>
    <source>
        <strain evidence="1 2">CBS 109695</strain>
    </source>
</reference>
<name>A0A166XEA9_9AGAM</name>
<proteinExistence type="predicted"/>
<organism evidence="1 2">
    <name type="scientific">Athelia psychrophila</name>
    <dbReference type="NCBI Taxonomy" id="1759441"/>
    <lineage>
        <taxon>Eukaryota</taxon>
        <taxon>Fungi</taxon>
        <taxon>Dikarya</taxon>
        <taxon>Basidiomycota</taxon>
        <taxon>Agaricomycotina</taxon>
        <taxon>Agaricomycetes</taxon>
        <taxon>Agaricomycetidae</taxon>
        <taxon>Atheliales</taxon>
        <taxon>Atheliaceae</taxon>
        <taxon>Athelia</taxon>
    </lineage>
</organism>
<keyword evidence="2" id="KW-1185">Reference proteome</keyword>
<dbReference type="Proteomes" id="UP000076532">
    <property type="component" value="Unassembled WGS sequence"/>
</dbReference>
<dbReference type="EMBL" id="KV417480">
    <property type="protein sequence ID" value="KZP34697.1"/>
    <property type="molecule type" value="Genomic_DNA"/>
</dbReference>
<evidence type="ECO:0000313" key="1">
    <source>
        <dbReference type="EMBL" id="KZP34697.1"/>
    </source>
</evidence>
<evidence type="ECO:0000313" key="2">
    <source>
        <dbReference type="Proteomes" id="UP000076532"/>
    </source>
</evidence>